<reference evidence="3" key="1">
    <citation type="submission" date="2022-12" db="EMBL/GenBank/DDBJ databases">
        <authorList>
            <person name="Petersen C."/>
        </authorList>
    </citation>
    <scope>NUCLEOTIDE SEQUENCE</scope>
    <source>
        <strain evidence="3">IBT 16125</strain>
    </source>
</reference>
<comment type="caution">
    <text evidence="3">The sequence shown here is derived from an EMBL/GenBank/DDBJ whole genome shotgun (WGS) entry which is preliminary data.</text>
</comment>
<dbReference type="RefSeq" id="XP_056769498.1">
    <property type="nucleotide sequence ID" value="XM_056905391.1"/>
</dbReference>
<dbReference type="InterPro" id="IPR024630">
    <property type="entry name" value="Stc1"/>
</dbReference>
<gene>
    <name evidence="3" type="ORF">N7458_002008</name>
</gene>
<feature type="compositionally biased region" description="Basic and acidic residues" evidence="1">
    <location>
        <begin position="131"/>
        <end position="141"/>
    </location>
</feature>
<protein>
    <recommendedName>
        <fullName evidence="2">Stc1 domain-containing protein</fullName>
    </recommendedName>
</protein>
<feature type="region of interest" description="Disordered" evidence="1">
    <location>
        <begin position="106"/>
        <end position="187"/>
    </location>
</feature>
<evidence type="ECO:0000313" key="4">
    <source>
        <dbReference type="Proteomes" id="UP001213681"/>
    </source>
</evidence>
<evidence type="ECO:0000256" key="1">
    <source>
        <dbReference type="SAM" id="MobiDB-lite"/>
    </source>
</evidence>
<keyword evidence="4" id="KW-1185">Reference proteome</keyword>
<proteinExistence type="predicted"/>
<accession>A0AAD6CBY1</accession>
<dbReference type="Proteomes" id="UP001213681">
    <property type="component" value="Unassembled WGS sequence"/>
</dbReference>
<name>A0AAD6CBY1_9EURO</name>
<dbReference type="AlphaFoldDB" id="A0AAD6CBY1"/>
<dbReference type="Pfam" id="PF12898">
    <property type="entry name" value="Stc1"/>
    <property type="match status" value="1"/>
</dbReference>
<reference evidence="3" key="2">
    <citation type="journal article" date="2023" name="IMA Fungus">
        <title>Comparative genomic study of the Penicillium genus elucidates a diverse pangenome and 15 lateral gene transfer events.</title>
        <authorList>
            <person name="Petersen C."/>
            <person name="Sorensen T."/>
            <person name="Nielsen M.R."/>
            <person name="Sondergaard T.E."/>
            <person name="Sorensen J.L."/>
            <person name="Fitzpatrick D.A."/>
            <person name="Frisvad J.C."/>
            <person name="Nielsen K.L."/>
        </authorList>
    </citation>
    <scope>NUCLEOTIDE SEQUENCE</scope>
    <source>
        <strain evidence="3">IBT 16125</strain>
    </source>
</reference>
<feature type="domain" description="Stc1" evidence="2">
    <location>
        <begin position="37"/>
        <end position="109"/>
    </location>
</feature>
<organism evidence="3 4">
    <name type="scientific">Penicillium daleae</name>
    <dbReference type="NCBI Taxonomy" id="63821"/>
    <lineage>
        <taxon>Eukaryota</taxon>
        <taxon>Fungi</taxon>
        <taxon>Dikarya</taxon>
        <taxon>Ascomycota</taxon>
        <taxon>Pezizomycotina</taxon>
        <taxon>Eurotiomycetes</taxon>
        <taxon>Eurotiomycetidae</taxon>
        <taxon>Eurotiales</taxon>
        <taxon>Aspergillaceae</taxon>
        <taxon>Penicillium</taxon>
    </lineage>
</organism>
<evidence type="ECO:0000313" key="3">
    <source>
        <dbReference type="EMBL" id="KAJ5460456.1"/>
    </source>
</evidence>
<evidence type="ECO:0000259" key="2">
    <source>
        <dbReference type="Pfam" id="PF12898"/>
    </source>
</evidence>
<sequence length="187" mass="20823">MGKKNRTFTSGWAPPGGWKGDIGEGLENMALPDPITCALCERDLPKTSYSASALRRLHLEVRRNGLNALDNQQVARCEGCGTQSRPELQCMSCNKVRPIDDFAHTQRQYDQPDDLQLDERDKGSTGQVSRDMGKSNMEQRENPGSAVAFTETSSMADHGMSKESSTEEEDDKSKSMNRYDLMRAEQA</sequence>
<dbReference type="GeneID" id="81595634"/>
<dbReference type="EMBL" id="JAPVEA010000002">
    <property type="protein sequence ID" value="KAJ5460456.1"/>
    <property type="molecule type" value="Genomic_DNA"/>
</dbReference>